<sequence length="204" mass="22700">MQSSIRKEIERLTTNSATRRADLLQSAHRKLHMKKILSIISGVLALGSAGAITTALVATLGDRGLEMVAAIIAALSGTITLVISAYFSEKDVASMFTGSSKYLALRENVYRLVIHPTITEEERFAILTELQKEYAELDESYSRFFSNYGSFTGSEAISFGTEDYQYSSMSPMPQLNINDPKLLEAEQRELELVRKELDQMKDAT</sequence>
<protein>
    <recommendedName>
        <fullName evidence="4">SMODS and SLOG-associating 2TM effector domain-containing protein</fullName>
    </recommendedName>
</protein>
<evidence type="ECO:0000313" key="3">
    <source>
        <dbReference type="Proteomes" id="UP000318384"/>
    </source>
</evidence>
<keyword evidence="3" id="KW-1185">Reference proteome</keyword>
<gene>
    <name evidence="2" type="ORF">V202x_26260</name>
</gene>
<evidence type="ECO:0008006" key="4">
    <source>
        <dbReference type="Google" id="ProtNLM"/>
    </source>
</evidence>
<dbReference type="RefSeq" id="WP_145175164.1">
    <property type="nucleotide sequence ID" value="NZ_CP037422.1"/>
</dbReference>
<keyword evidence="1" id="KW-0812">Transmembrane</keyword>
<organism evidence="2 3">
    <name type="scientific">Gimesia aquarii</name>
    <dbReference type="NCBI Taxonomy" id="2527964"/>
    <lineage>
        <taxon>Bacteria</taxon>
        <taxon>Pseudomonadati</taxon>
        <taxon>Planctomycetota</taxon>
        <taxon>Planctomycetia</taxon>
        <taxon>Planctomycetales</taxon>
        <taxon>Planctomycetaceae</taxon>
        <taxon>Gimesia</taxon>
    </lineage>
</organism>
<evidence type="ECO:0000313" key="2">
    <source>
        <dbReference type="EMBL" id="QDU09253.1"/>
    </source>
</evidence>
<name>A0A517WVG8_9PLAN</name>
<dbReference type="AlphaFoldDB" id="A0A517WVG8"/>
<feature type="transmembrane region" description="Helical" evidence="1">
    <location>
        <begin position="67"/>
        <end position="87"/>
    </location>
</feature>
<keyword evidence="1" id="KW-0472">Membrane</keyword>
<evidence type="ECO:0000256" key="1">
    <source>
        <dbReference type="SAM" id="Phobius"/>
    </source>
</evidence>
<dbReference type="OrthoDB" id="10010021at2"/>
<reference evidence="2 3" key="1">
    <citation type="submission" date="2019-03" db="EMBL/GenBank/DDBJ databases">
        <title>Deep-cultivation of Planctomycetes and their phenomic and genomic characterization uncovers novel biology.</title>
        <authorList>
            <person name="Wiegand S."/>
            <person name="Jogler M."/>
            <person name="Boedeker C."/>
            <person name="Pinto D."/>
            <person name="Vollmers J."/>
            <person name="Rivas-Marin E."/>
            <person name="Kohn T."/>
            <person name="Peeters S.H."/>
            <person name="Heuer A."/>
            <person name="Rast P."/>
            <person name="Oberbeckmann S."/>
            <person name="Bunk B."/>
            <person name="Jeske O."/>
            <person name="Meyerdierks A."/>
            <person name="Storesund J.E."/>
            <person name="Kallscheuer N."/>
            <person name="Luecker S."/>
            <person name="Lage O.M."/>
            <person name="Pohl T."/>
            <person name="Merkel B.J."/>
            <person name="Hornburger P."/>
            <person name="Mueller R.-W."/>
            <person name="Bruemmer F."/>
            <person name="Labrenz M."/>
            <person name="Spormann A.M."/>
            <person name="Op den Camp H."/>
            <person name="Overmann J."/>
            <person name="Amann R."/>
            <person name="Jetten M.S.M."/>
            <person name="Mascher T."/>
            <person name="Medema M.H."/>
            <person name="Devos D.P."/>
            <person name="Kaster A.-K."/>
            <person name="Ovreas L."/>
            <person name="Rohde M."/>
            <person name="Galperin M.Y."/>
            <person name="Jogler C."/>
        </authorList>
    </citation>
    <scope>NUCLEOTIDE SEQUENCE [LARGE SCALE GENOMIC DNA]</scope>
    <source>
        <strain evidence="2 3">V202</strain>
    </source>
</reference>
<feature type="transmembrane region" description="Helical" evidence="1">
    <location>
        <begin position="36"/>
        <end position="61"/>
    </location>
</feature>
<keyword evidence="1" id="KW-1133">Transmembrane helix</keyword>
<accession>A0A517WVG8</accession>
<dbReference type="EMBL" id="CP037422">
    <property type="protein sequence ID" value="QDU09253.1"/>
    <property type="molecule type" value="Genomic_DNA"/>
</dbReference>
<proteinExistence type="predicted"/>
<dbReference type="Proteomes" id="UP000318384">
    <property type="component" value="Chromosome"/>
</dbReference>